<keyword evidence="1" id="KW-0812">Transmembrane</keyword>
<reference evidence="2 3" key="1">
    <citation type="journal article" date="2016" name="Sci. Rep.">
        <title>Metabolic traits of an uncultured archaeal lineage -MSBL1- from brine pools of the Red Sea.</title>
        <authorList>
            <person name="Mwirichia R."/>
            <person name="Alam I."/>
            <person name="Rashid M."/>
            <person name="Vinu M."/>
            <person name="Ba-Alawi W."/>
            <person name="Anthony Kamau A."/>
            <person name="Kamanda Ngugi D."/>
            <person name="Goker M."/>
            <person name="Klenk H.P."/>
            <person name="Bajic V."/>
            <person name="Stingl U."/>
        </authorList>
    </citation>
    <scope>NUCLEOTIDE SEQUENCE [LARGE SCALE GENOMIC DNA]</scope>
    <source>
        <strain evidence="2">SCGC-AAA259E19</strain>
    </source>
</reference>
<organism evidence="2 3">
    <name type="scientific">candidate division MSBL1 archaeon SCGC-AAA259E19</name>
    <dbReference type="NCBI Taxonomy" id="1698264"/>
    <lineage>
        <taxon>Archaea</taxon>
        <taxon>Methanobacteriati</taxon>
        <taxon>Methanobacteriota</taxon>
        <taxon>candidate division MSBL1</taxon>
    </lineage>
</organism>
<accession>A0A133UKU3</accession>
<feature type="transmembrane region" description="Helical" evidence="1">
    <location>
        <begin position="172"/>
        <end position="193"/>
    </location>
</feature>
<dbReference type="AlphaFoldDB" id="A0A133UKU3"/>
<evidence type="ECO:0000313" key="3">
    <source>
        <dbReference type="Proteomes" id="UP000070284"/>
    </source>
</evidence>
<protein>
    <recommendedName>
        <fullName evidence="4">Cohesin domain-containing protein</fullName>
    </recommendedName>
</protein>
<evidence type="ECO:0008006" key="4">
    <source>
        <dbReference type="Google" id="ProtNLM"/>
    </source>
</evidence>
<keyword evidence="1" id="KW-0472">Membrane</keyword>
<name>A0A133UKU3_9EURY</name>
<dbReference type="Proteomes" id="UP000070284">
    <property type="component" value="Unassembled WGS sequence"/>
</dbReference>
<keyword evidence="3" id="KW-1185">Reference proteome</keyword>
<dbReference type="EMBL" id="LHXO01000036">
    <property type="protein sequence ID" value="KXA94848.1"/>
    <property type="molecule type" value="Genomic_DNA"/>
</dbReference>
<sequence length="199" mass="20888">MKSETVFVVLVFILLLATALVSWAEGGSGEVLISSADTVENENVRIELRLSSAPEGLSGFDILVGSENASIVEILSASPPNWAGLSENEIRNDTVLIRAVDLEKKVEPGSENIGLGSLLLKGTSRGTAKITAEVVHMDDDEGNPIRAEVKPGSIRVSSQEKATEQTGPEGGVPLPLIAGIIVIIVAVSAFVAYRKGISK</sequence>
<gene>
    <name evidence="2" type="ORF">AKJ65_03225</name>
</gene>
<evidence type="ECO:0000313" key="2">
    <source>
        <dbReference type="EMBL" id="KXA94848.1"/>
    </source>
</evidence>
<proteinExistence type="predicted"/>
<keyword evidence="1" id="KW-1133">Transmembrane helix</keyword>
<evidence type="ECO:0000256" key="1">
    <source>
        <dbReference type="SAM" id="Phobius"/>
    </source>
</evidence>
<comment type="caution">
    <text evidence="2">The sequence shown here is derived from an EMBL/GenBank/DDBJ whole genome shotgun (WGS) entry which is preliminary data.</text>
</comment>